<keyword evidence="2" id="KW-1185">Reference proteome</keyword>
<gene>
    <name evidence="1" type="ORF">AB205_0078460</name>
</gene>
<proteinExistence type="predicted"/>
<organism evidence="1 2">
    <name type="scientific">Aquarana catesbeiana</name>
    <name type="common">American bullfrog</name>
    <name type="synonym">Rana catesbeiana</name>
    <dbReference type="NCBI Taxonomy" id="8400"/>
    <lineage>
        <taxon>Eukaryota</taxon>
        <taxon>Metazoa</taxon>
        <taxon>Chordata</taxon>
        <taxon>Craniata</taxon>
        <taxon>Vertebrata</taxon>
        <taxon>Euteleostomi</taxon>
        <taxon>Amphibia</taxon>
        <taxon>Batrachia</taxon>
        <taxon>Anura</taxon>
        <taxon>Neobatrachia</taxon>
        <taxon>Ranoidea</taxon>
        <taxon>Ranidae</taxon>
        <taxon>Aquarana</taxon>
    </lineage>
</organism>
<protein>
    <submittedName>
        <fullName evidence="1">Uncharacterized protein</fullName>
    </submittedName>
</protein>
<evidence type="ECO:0000313" key="1">
    <source>
        <dbReference type="EMBL" id="PIO37952.1"/>
    </source>
</evidence>
<name>A0A2G9SCY4_AQUCT</name>
<reference evidence="2" key="1">
    <citation type="journal article" date="2017" name="Nat. Commun.">
        <title>The North American bullfrog draft genome provides insight into hormonal regulation of long noncoding RNA.</title>
        <authorList>
            <person name="Hammond S.A."/>
            <person name="Warren R.L."/>
            <person name="Vandervalk B.P."/>
            <person name="Kucuk E."/>
            <person name="Khan H."/>
            <person name="Gibb E.A."/>
            <person name="Pandoh P."/>
            <person name="Kirk H."/>
            <person name="Zhao Y."/>
            <person name="Jones M."/>
            <person name="Mungall A.J."/>
            <person name="Coope R."/>
            <person name="Pleasance S."/>
            <person name="Moore R.A."/>
            <person name="Holt R.A."/>
            <person name="Round J.M."/>
            <person name="Ohora S."/>
            <person name="Walle B.V."/>
            <person name="Veldhoen N."/>
            <person name="Helbing C.C."/>
            <person name="Birol I."/>
        </authorList>
    </citation>
    <scope>NUCLEOTIDE SEQUENCE [LARGE SCALE GENOMIC DNA]</scope>
</reference>
<sequence>MCFVLLGDCRQPDITSCNCRVGNSNSNCTDCCCCCCWLRLPKTE</sequence>
<dbReference type="EMBL" id="KV924072">
    <property type="protein sequence ID" value="PIO37952.1"/>
    <property type="molecule type" value="Genomic_DNA"/>
</dbReference>
<evidence type="ECO:0000313" key="2">
    <source>
        <dbReference type="Proteomes" id="UP000228934"/>
    </source>
</evidence>
<dbReference type="AlphaFoldDB" id="A0A2G9SCY4"/>
<accession>A0A2G9SCY4</accession>
<dbReference type="Proteomes" id="UP000228934">
    <property type="component" value="Unassembled WGS sequence"/>
</dbReference>